<comment type="caution">
    <text evidence="13">The sequence shown here is derived from an EMBL/GenBank/DDBJ whole genome shotgun (WGS) entry which is preliminary data.</text>
</comment>
<protein>
    <submittedName>
        <fullName evidence="13">Cytochrome oxidase assembly protein</fullName>
    </submittedName>
</protein>
<sequence length="343" mass="39502">MKKHFPLLVKITLIAIYVIFLAGSVVRMTGSGMGCPDWPKCFGYYIPPTSEEQITWQPNKDYKKGMIIVKDEALFVAEKDLKTATEFNLNNWSKYTKHNYAKFNKLHTWTEYINRLSSALAGIPFLLLVITCFSFWKENKKITLITLGAFALMLFEAWLGKTVVDTNLKPTVITIHMVAGLFIVALLLWLLHIVNKKPFDPTQGDKLKYNSVFNKLLIVSVVFSLIQIALGTQVRQFIDEQVRLYGFEHKQYSLLNPSFKFYFHRSFTIAIVLVNLAMFYLNQIKNLGYNLVNWIVFLIFLETITGILMYYAEFPLGTQAIHLLAGSVLFGLQFYLLLQSRKS</sequence>
<comment type="pathway">
    <text evidence="11">Porphyrin-containing compound metabolism.</text>
</comment>
<comment type="subcellular location">
    <subcellularLocation>
        <location evidence="1">Membrane</location>
        <topology evidence="1">Multi-pass membrane protein</topology>
    </subcellularLocation>
</comment>
<dbReference type="GO" id="GO:0016491">
    <property type="term" value="F:oxidoreductase activity"/>
    <property type="evidence" value="ECO:0007669"/>
    <property type="project" value="UniProtKB-KW"/>
</dbReference>
<keyword evidence="7" id="KW-0408">Iron</keyword>
<dbReference type="InterPro" id="IPR050450">
    <property type="entry name" value="COX15/CtaA_HemeA_synthase"/>
</dbReference>
<dbReference type="AlphaFoldDB" id="A0A1Y2P9E2"/>
<dbReference type="GO" id="GO:0046872">
    <property type="term" value="F:metal ion binding"/>
    <property type="evidence" value="ECO:0007669"/>
    <property type="project" value="UniProtKB-KW"/>
</dbReference>
<feature type="transmembrane region" description="Helical" evidence="12">
    <location>
        <begin position="262"/>
        <end position="281"/>
    </location>
</feature>
<dbReference type="STRING" id="1635173.WH52_13470"/>
<feature type="transmembrane region" description="Helical" evidence="12">
    <location>
        <begin position="7"/>
        <end position="26"/>
    </location>
</feature>
<keyword evidence="9 12" id="KW-0472">Membrane</keyword>
<gene>
    <name evidence="13" type="ORF">WH52_13470</name>
</gene>
<organism evidence="13 14">
    <name type="scientific">Tenacibaculum holothuriorum</name>
    <dbReference type="NCBI Taxonomy" id="1635173"/>
    <lineage>
        <taxon>Bacteria</taxon>
        <taxon>Pseudomonadati</taxon>
        <taxon>Bacteroidota</taxon>
        <taxon>Flavobacteriia</taxon>
        <taxon>Flavobacteriales</taxon>
        <taxon>Flavobacteriaceae</taxon>
        <taxon>Tenacibaculum</taxon>
    </lineage>
</organism>
<feature type="transmembrane region" description="Helical" evidence="12">
    <location>
        <begin position="318"/>
        <end position="338"/>
    </location>
</feature>
<keyword evidence="4" id="KW-0479">Metal-binding</keyword>
<evidence type="ECO:0000256" key="10">
    <source>
        <dbReference type="ARBA" id="ARBA00023157"/>
    </source>
</evidence>
<keyword evidence="5 12" id="KW-1133">Transmembrane helix</keyword>
<keyword evidence="2" id="KW-1003">Cell membrane</keyword>
<accession>A0A1Y2P9E2</accession>
<evidence type="ECO:0000313" key="14">
    <source>
        <dbReference type="Proteomes" id="UP000194221"/>
    </source>
</evidence>
<keyword evidence="3 12" id="KW-0812">Transmembrane</keyword>
<dbReference type="InParanoid" id="A0A1Y2P9E2"/>
<evidence type="ECO:0000313" key="13">
    <source>
        <dbReference type="EMBL" id="OSY87065.1"/>
    </source>
</evidence>
<evidence type="ECO:0000256" key="3">
    <source>
        <dbReference type="ARBA" id="ARBA00022692"/>
    </source>
</evidence>
<evidence type="ECO:0000256" key="6">
    <source>
        <dbReference type="ARBA" id="ARBA00023002"/>
    </source>
</evidence>
<dbReference type="RefSeq" id="WP_086031491.1">
    <property type="nucleotide sequence ID" value="NZ_LAPZ01000015.1"/>
</dbReference>
<feature type="transmembrane region" description="Helical" evidence="12">
    <location>
        <begin position="112"/>
        <end position="135"/>
    </location>
</feature>
<dbReference type="InterPro" id="IPR003780">
    <property type="entry name" value="COX15/CtaA_fam"/>
</dbReference>
<dbReference type="PANTHER" id="PTHR35457:SF1">
    <property type="entry name" value="HEME A SYNTHASE"/>
    <property type="match status" value="1"/>
</dbReference>
<dbReference type="Proteomes" id="UP000194221">
    <property type="component" value="Unassembled WGS sequence"/>
</dbReference>
<reference evidence="13 14" key="1">
    <citation type="submission" date="2015-03" db="EMBL/GenBank/DDBJ databases">
        <title>Genome sequence of Tenacibaculum sp. S2-2, isolated from intestinal microbiota of sea cucumber, Apostichopus japonicas.</title>
        <authorList>
            <person name="Shao Z."/>
            <person name="Wang L."/>
            <person name="Li X."/>
        </authorList>
    </citation>
    <scope>NUCLEOTIDE SEQUENCE [LARGE SCALE GENOMIC DNA]</scope>
    <source>
        <strain evidence="13 14">S2-2</strain>
    </source>
</reference>
<name>A0A1Y2P9E2_9FLAO</name>
<dbReference type="OrthoDB" id="1447144at2"/>
<feature type="transmembrane region" description="Helical" evidence="12">
    <location>
        <begin position="142"/>
        <end position="160"/>
    </location>
</feature>
<evidence type="ECO:0000256" key="8">
    <source>
        <dbReference type="ARBA" id="ARBA00023133"/>
    </source>
</evidence>
<dbReference type="Pfam" id="PF02628">
    <property type="entry name" value="COX15-CtaA"/>
    <property type="match status" value="2"/>
</dbReference>
<dbReference type="GO" id="GO:0016020">
    <property type="term" value="C:membrane"/>
    <property type="evidence" value="ECO:0007669"/>
    <property type="project" value="UniProtKB-SubCell"/>
</dbReference>
<keyword evidence="6" id="KW-0560">Oxidoreductase</keyword>
<evidence type="ECO:0000256" key="12">
    <source>
        <dbReference type="SAM" id="Phobius"/>
    </source>
</evidence>
<keyword evidence="8" id="KW-0350">Heme biosynthesis</keyword>
<keyword evidence="10" id="KW-1015">Disulfide bond</keyword>
<dbReference type="GO" id="GO:0006784">
    <property type="term" value="P:heme A biosynthetic process"/>
    <property type="evidence" value="ECO:0007669"/>
    <property type="project" value="InterPro"/>
</dbReference>
<feature type="transmembrane region" description="Helical" evidence="12">
    <location>
        <begin position="172"/>
        <end position="191"/>
    </location>
</feature>
<dbReference type="EMBL" id="LAPZ01000015">
    <property type="protein sequence ID" value="OSY87065.1"/>
    <property type="molecule type" value="Genomic_DNA"/>
</dbReference>
<evidence type="ECO:0000256" key="4">
    <source>
        <dbReference type="ARBA" id="ARBA00022723"/>
    </source>
</evidence>
<dbReference type="FunCoup" id="A0A1Y2P9E2">
    <property type="interactions" value="132"/>
</dbReference>
<keyword evidence="14" id="KW-1185">Reference proteome</keyword>
<evidence type="ECO:0000256" key="9">
    <source>
        <dbReference type="ARBA" id="ARBA00023136"/>
    </source>
</evidence>
<dbReference type="PANTHER" id="PTHR35457">
    <property type="entry name" value="HEME A SYNTHASE"/>
    <property type="match status" value="1"/>
</dbReference>
<evidence type="ECO:0000256" key="5">
    <source>
        <dbReference type="ARBA" id="ARBA00022989"/>
    </source>
</evidence>
<evidence type="ECO:0000256" key="11">
    <source>
        <dbReference type="ARBA" id="ARBA00023444"/>
    </source>
</evidence>
<evidence type="ECO:0000256" key="7">
    <source>
        <dbReference type="ARBA" id="ARBA00023004"/>
    </source>
</evidence>
<proteinExistence type="predicted"/>
<evidence type="ECO:0000256" key="1">
    <source>
        <dbReference type="ARBA" id="ARBA00004141"/>
    </source>
</evidence>
<evidence type="ECO:0000256" key="2">
    <source>
        <dbReference type="ARBA" id="ARBA00022475"/>
    </source>
</evidence>
<feature type="transmembrane region" description="Helical" evidence="12">
    <location>
        <begin position="212"/>
        <end position="230"/>
    </location>
</feature>
<feature type="transmembrane region" description="Helical" evidence="12">
    <location>
        <begin position="293"/>
        <end position="312"/>
    </location>
</feature>